<dbReference type="AlphaFoldDB" id="A0A8J3A574"/>
<reference evidence="2" key="1">
    <citation type="journal article" date="2014" name="Int. J. Syst. Evol. Microbiol.">
        <title>Complete genome sequence of Corynebacterium casei LMG S-19264T (=DSM 44701T), isolated from a smear-ripened cheese.</title>
        <authorList>
            <consortium name="US DOE Joint Genome Institute (JGI-PGF)"/>
            <person name="Walter F."/>
            <person name="Albersmeier A."/>
            <person name="Kalinowski J."/>
            <person name="Ruckert C."/>
        </authorList>
    </citation>
    <scope>NUCLEOTIDE SEQUENCE</scope>
    <source>
        <strain evidence="2">CGMCC 1.14984</strain>
    </source>
</reference>
<reference evidence="3 5" key="2">
    <citation type="submission" date="2020-02" db="EMBL/GenBank/DDBJ databases">
        <title>Genome sequence of Parvularcula flava strain NH6-79.</title>
        <authorList>
            <person name="Abdul Karim M.H."/>
            <person name="Lam M.Q."/>
            <person name="Chen S.J."/>
            <person name="Yahya A."/>
            <person name="Shahir S."/>
            <person name="Shamsir M.S."/>
            <person name="Chong C.S."/>
        </authorList>
    </citation>
    <scope>NUCLEOTIDE SEQUENCE [LARGE SCALE GENOMIC DNA]</scope>
    <source>
        <strain evidence="3 5">NH6-79</strain>
    </source>
</reference>
<evidence type="ECO:0000313" key="5">
    <source>
        <dbReference type="Proteomes" id="UP000818603"/>
    </source>
</evidence>
<organism evidence="2 4">
    <name type="scientific">Aquisalinus luteolus</name>
    <dbReference type="NCBI Taxonomy" id="1566827"/>
    <lineage>
        <taxon>Bacteria</taxon>
        <taxon>Pseudomonadati</taxon>
        <taxon>Pseudomonadota</taxon>
        <taxon>Alphaproteobacteria</taxon>
        <taxon>Parvularculales</taxon>
        <taxon>Parvularculaceae</taxon>
        <taxon>Aquisalinus</taxon>
    </lineage>
</organism>
<evidence type="ECO:0000313" key="2">
    <source>
        <dbReference type="EMBL" id="GGH99930.1"/>
    </source>
</evidence>
<proteinExistence type="predicted"/>
<dbReference type="RefSeq" id="WP_155142022.1">
    <property type="nucleotide sequence ID" value="NZ_BMGZ01000003.1"/>
</dbReference>
<gene>
    <name evidence="3" type="ORF">FF098_014960</name>
    <name evidence="2" type="ORF">GCM10011355_27030</name>
</gene>
<evidence type="ECO:0000313" key="3">
    <source>
        <dbReference type="EMBL" id="NHK29218.1"/>
    </source>
</evidence>
<feature type="region of interest" description="Disordered" evidence="1">
    <location>
        <begin position="107"/>
        <end position="133"/>
    </location>
</feature>
<sequence>MTYTNPFQEGETAFDEGKPVTANPYDPETMDGKDWILGWQAGERTSEAVRNPIDETARQACLARIRTRGGATALLRNGQTATVRKVTGMTWDTYDYCIEGEIDGEAHRWGGSGDWAAEPGSPPSDYDIIGEAD</sequence>
<reference evidence="2" key="3">
    <citation type="submission" date="2020-09" db="EMBL/GenBank/DDBJ databases">
        <authorList>
            <person name="Sun Q."/>
            <person name="Zhou Y."/>
        </authorList>
    </citation>
    <scope>NUCLEOTIDE SEQUENCE</scope>
    <source>
        <strain evidence="2">CGMCC 1.14984</strain>
    </source>
</reference>
<comment type="caution">
    <text evidence="2">The sequence shown here is derived from an EMBL/GenBank/DDBJ whole genome shotgun (WGS) entry which is preliminary data.</text>
</comment>
<dbReference type="EMBL" id="VCJR02000003">
    <property type="protein sequence ID" value="NHK29218.1"/>
    <property type="molecule type" value="Genomic_DNA"/>
</dbReference>
<accession>A0A8J3A574</accession>
<dbReference type="Proteomes" id="UP000621856">
    <property type="component" value="Unassembled WGS sequence"/>
</dbReference>
<keyword evidence="5" id="KW-1185">Reference proteome</keyword>
<dbReference type="Proteomes" id="UP000818603">
    <property type="component" value="Unassembled WGS sequence"/>
</dbReference>
<protein>
    <submittedName>
        <fullName evidence="2">Uncharacterized protein</fullName>
    </submittedName>
</protein>
<evidence type="ECO:0000256" key="1">
    <source>
        <dbReference type="SAM" id="MobiDB-lite"/>
    </source>
</evidence>
<evidence type="ECO:0000313" key="4">
    <source>
        <dbReference type="Proteomes" id="UP000621856"/>
    </source>
</evidence>
<dbReference type="EMBL" id="BMGZ01000003">
    <property type="protein sequence ID" value="GGH99930.1"/>
    <property type="molecule type" value="Genomic_DNA"/>
</dbReference>
<name>A0A8J3A574_9PROT</name>
<feature type="region of interest" description="Disordered" evidence="1">
    <location>
        <begin position="1"/>
        <end position="29"/>
    </location>
</feature>